<reference evidence="2 3" key="2">
    <citation type="submission" date="2024-07" db="EMBL/GenBank/DDBJ databases">
        <authorList>
            <person name="Akdeniz Z."/>
        </authorList>
    </citation>
    <scope>NUCLEOTIDE SEQUENCE [LARGE SCALE GENOMIC DNA]</scope>
</reference>
<evidence type="ECO:0000313" key="1">
    <source>
        <dbReference type="EMBL" id="CAI9955716.1"/>
    </source>
</evidence>
<dbReference type="EMBL" id="CAXDID020000010">
    <property type="protein sequence ID" value="CAL5979402.1"/>
    <property type="molecule type" value="Genomic_DNA"/>
</dbReference>
<sequence length="110" mass="12750">MMKQYTITNNMQYNSSRGQLKGCSRPSCSFIQLDTLTLSTRSLAASLVNCVRTHAYQRHQRFIFSISQNKVRSSSSGLYPPVANYSHVYERRTYFQELELKLAPTQLFEK</sequence>
<protein>
    <submittedName>
        <fullName evidence="2">Hypothetical_protein</fullName>
    </submittedName>
</protein>
<name>A0AA86QF66_9EUKA</name>
<keyword evidence="3" id="KW-1185">Reference proteome</keyword>
<gene>
    <name evidence="1" type="ORF">HINF_LOCUS43361</name>
    <name evidence="2" type="ORF">HINF_LOCUS5549</name>
</gene>
<proteinExistence type="predicted"/>
<dbReference type="AlphaFoldDB" id="A0AA86QF66"/>
<reference evidence="1" key="1">
    <citation type="submission" date="2023-06" db="EMBL/GenBank/DDBJ databases">
        <authorList>
            <person name="Kurt Z."/>
        </authorList>
    </citation>
    <scope>NUCLEOTIDE SEQUENCE</scope>
</reference>
<dbReference type="Proteomes" id="UP001642409">
    <property type="component" value="Unassembled WGS sequence"/>
</dbReference>
<dbReference type="EMBL" id="CATOUU010000865">
    <property type="protein sequence ID" value="CAI9955716.1"/>
    <property type="molecule type" value="Genomic_DNA"/>
</dbReference>
<accession>A0AA86QF66</accession>
<evidence type="ECO:0000313" key="3">
    <source>
        <dbReference type="Proteomes" id="UP001642409"/>
    </source>
</evidence>
<evidence type="ECO:0000313" key="2">
    <source>
        <dbReference type="EMBL" id="CAL5979402.1"/>
    </source>
</evidence>
<comment type="caution">
    <text evidence="1">The sequence shown here is derived from an EMBL/GenBank/DDBJ whole genome shotgun (WGS) entry which is preliminary data.</text>
</comment>
<organism evidence="1">
    <name type="scientific">Hexamita inflata</name>
    <dbReference type="NCBI Taxonomy" id="28002"/>
    <lineage>
        <taxon>Eukaryota</taxon>
        <taxon>Metamonada</taxon>
        <taxon>Diplomonadida</taxon>
        <taxon>Hexamitidae</taxon>
        <taxon>Hexamitinae</taxon>
        <taxon>Hexamita</taxon>
    </lineage>
</organism>